<evidence type="ECO:0000313" key="1">
    <source>
        <dbReference type="EMBL" id="CAR46847.1"/>
    </source>
</evidence>
<dbReference type="EnsemblBacteria" id="CAR46847">
    <property type="protein sequence ID" value="CAR46847"/>
    <property type="gene ID" value="PMI3492"/>
</dbReference>
<dbReference type="PATRIC" id="fig|529507.6.peg.3415"/>
<dbReference type="RefSeq" id="WP_012368770.1">
    <property type="nucleotide sequence ID" value="NC_010554.1"/>
</dbReference>
<organism evidence="1 2">
    <name type="scientific">Proteus mirabilis (strain HI4320)</name>
    <dbReference type="NCBI Taxonomy" id="529507"/>
    <lineage>
        <taxon>Bacteria</taxon>
        <taxon>Pseudomonadati</taxon>
        <taxon>Pseudomonadota</taxon>
        <taxon>Gammaproteobacteria</taxon>
        <taxon>Enterobacterales</taxon>
        <taxon>Morganellaceae</taxon>
        <taxon>Proteus</taxon>
    </lineage>
</organism>
<sequence>MGIESDNQGHPCLTGFKPARIAGELLLKDGKYYINSKSGRYSRGYANTEDLLCNAINKFRSTFSEEDIQMTSVPFM</sequence>
<proteinExistence type="predicted"/>
<dbReference type="KEGG" id="pmr:PMI3492"/>
<dbReference type="AlphaFoldDB" id="B4F2Q9"/>
<dbReference type="EMBL" id="AM942759">
    <property type="protein sequence ID" value="CAR46847.1"/>
    <property type="molecule type" value="Genomic_DNA"/>
</dbReference>
<dbReference type="Proteomes" id="UP000008319">
    <property type="component" value="Chromosome"/>
</dbReference>
<dbReference type="GeneID" id="6803659"/>
<accession>B4F2Q9</accession>
<protein>
    <submittedName>
        <fullName evidence="1">Uncharacterized protein</fullName>
    </submittedName>
</protein>
<reference evidence="1 2" key="1">
    <citation type="journal article" date="2008" name="J. Bacteriol.">
        <title>Complete genome sequence of uropathogenic Proteus mirabilis, a master of both adherence and motility.</title>
        <authorList>
            <person name="Pearson M.M."/>
            <person name="Sebaihia M."/>
            <person name="Churcher C."/>
            <person name="Quail M.A."/>
            <person name="Seshasayee A.S."/>
            <person name="Luscombe N.M."/>
            <person name="Abdellah Z."/>
            <person name="Arrosmith C."/>
            <person name="Atkin B."/>
            <person name="Chillingworth T."/>
            <person name="Hauser H."/>
            <person name="Jagels K."/>
            <person name="Moule S."/>
            <person name="Mungall K."/>
            <person name="Norbertczak H."/>
            <person name="Rabbinowitsch E."/>
            <person name="Walker D."/>
            <person name="Whithead S."/>
            <person name="Thomson N.R."/>
            <person name="Rather P.N."/>
            <person name="Parkhill J."/>
            <person name="Mobley H.L."/>
        </authorList>
    </citation>
    <scope>NUCLEOTIDE SEQUENCE [LARGE SCALE GENOMIC DNA]</scope>
    <source>
        <strain evidence="1 2">HI4320</strain>
    </source>
</reference>
<gene>
    <name evidence="1" type="ordered locus">PMI3492</name>
</gene>
<evidence type="ECO:0000313" key="2">
    <source>
        <dbReference type="Proteomes" id="UP000008319"/>
    </source>
</evidence>
<name>B4F2Q9_PROMH</name>
<dbReference type="HOGENOM" id="CLU_2651541_0_0_6"/>
<keyword evidence="2" id="KW-1185">Reference proteome</keyword>